<comment type="caution">
    <text evidence="3">The sequence shown here is derived from an EMBL/GenBank/DDBJ whole genome shotgun (WGS) entry which is preliminary data.</text>
</comment>
<dbReference type="InterPro" id="IPR018289">
    <property type="entry name" value="MULE_transposase_dom"/>
</dbReference>
<sequence length="136" mass="15231">MLETLKSDHAKAYVIVICVMNMGSDVFIAINLNVVSVNLTFFRFYLSFKACKIGFKNGCRLLIGVDGCYLTGQFGGVLLSATALDGDSGIVPIALCICEFETSESWTWFLKLLRESLRWEEGRPICFTRDRQKKGV</sequence>
<accession>A0AAD5JGQ1</accession>
<reference evidence="3" key="2">
    <citation type="submission" date="2023-02" db="EMBL/GenBank/DDBJ databases">
        <authorList>
            <person name="Swenson N.G."/>
            <person name="Wegrzyn J.L."/>
            <person name="Mcevoy S.L."/>
        </authorList>
    </citation>
    <scope>NUCLEOTIDE SEQUENCE</scope>
    <source>
        <strain evidence="3">91603</strain>
        <tissue evidence="3">Leaf</tissue>
    </source>
</reference>
<dbReference type="PANTHER" id="PTHR31973:SF187">
    <property type="entry name" value="MUTATOR TRANSPOSASE MUDRA PROTEIN"/>
    <property type="match status" value="1"/>
</dbReference>
<feature type="transmembrane region" description="Helical" evidence="1">
    <location>
        <begin position="12"/>
        <end position="35"/>
    </location>
</feature>
<dbReference type="Pfam" id="PF10551">
    <property type="entry name" value="MULE"/>
    <property type="match status" value="1"/>
</dbReference>
<dbReference type="EMBL" id="JAJSOW010000001">
    <property type="protein sequence ID" value="KAI9200103.1"/>
    <property type="molecule type" value="Genomic_DNA"/>
</dbReference>
<keyword evidence="1" id="KW-0812">Transmembrane</keyword>
<evidence type="ECO:0000313" key="4">
    <source>
        <dbReference type="Proteomes" id="UP001064489"/>
    </source>
</evidence>
<evidence type="ECO:0000259" key="2">
    <source>
        <dbReference type="Pfam" id="PF10551"/>
    </source>
</evidence>
<keyword evidence="4" id="KW-1185">Reference proteome</keyword>
<reference evidence="3" key="1">
    <citation type="journal article" date="2022" name="Plant J.">
        <title>Strategies of tolerance reflected in two North American maple genomes.</title>
        <authorList>
            <person name="McEvoy S.L."/>
            <person name="Sezen U.U."/>
            <person name="Trouern-Trend A."/>
            <person name="McMahon S.M."/>
            <person name="Schaberg P.G."/>
            <person name="Yang J."/>
            <person name="Wegrzyn J.L."/>
            <person name="Swenson N.G."/>
        </authorList>
    </citation>
    <scope>NUCLEOTIDE SEQUENCE</scope>
    <source>
        <strain evidence="3">91603</strain>
    </source>
</reference>
<name>A0AAD5JGQ1_ACENE</name>
<keyword evidence="1" id="KW-0472">Membrane</keyword>
<feature type="domain" description="MULE transposase" evidence="2">
    <location>
        <begin position="63"/>
        <end position="133"/>
    </location>
</feature>
<evidence type="ECO:0000256" key="1">
    <source>
        <dbReference type="SAM" id="Phobius"/>
    </source>
</evidence>
<keyword evidence="1" id="KW-1133">Transmembrane helix</keyword>
<dbReference type="Proteomes" id="UP001064489">
    <property type="component" value="Chromosome 9"/>
</dbReference>
<gene>
    <name evidence="3" type="ORF">LWI28_002785</name>
</gene>
<organism evidence="3 4">
    <name type="scientific">Acer negundo</name>
    <name type="common">Box elder</name>
    <dbReference type="NCBI Taxonomy" id="4023"/>
    <lineage>
        <taxon>Eukaryota</taxon>
        <taxon>Viridiplantae</taxon>
        <taxon>Streptophyta</taxon>
        <taxon>Embryophyta</taxon>
        <taxon>Tracheophyta</taxon>
        <taxon>Spermatophyta</taxon>
        <taxon>Magnoliopsida</taxon>
        <taxon>eudicotyledons</taxon>
        <taxon>Gunneridae</taxon>
        <taxon>Pentapetalae</taxon>
        <taxon>rosids</taxon>
        <taxon>malvids</taxon>
        <taxon>Sapindales</taxon>
        <taxon>Sapindaceae</taxon>
        <taxon>Hippocastanoideae</taxon>
        <taxon>Acereae</taxon>
        <taxon>Acer</taxon>
    </lineage>
</organism>
<protein>
    <recommendedName>
        <fullName evidence="2">MULE transposase domain-containing protein</fullName>
    </recommendedName>
</protein>
<proteinExistence type="predicted"/>
<evidence type="ECO:0000313" key="3">
    <source>
        <dbReference type="EMBL" id="KAI9200103.1"/>
    </source>
</evidence>
<dbReference type="AlphaFoldDB" id="A0AAD5JGQ1"/>
<dbReference type="PANTHER" id="PTHR31973">
    <property type="entry name" value="POLYPROTEIN, PUTATIVE-RELATED"/>
    <property type="match status" value="1"/>
</dbReference>